<comment type="caution">
    <text evidence="2">The sequence shown here is derived from an EMBL/GenBank/DDBJ whole genome shotgun (WGS) entry which is preliminary data.</text>
</comment>
<dbReference type="InterPro" id="IPR029063">
    <property type="entry name" value="SAM-dependent_MTases_sf"/>
</dbReference>
<evidence type="ECO:0000259" key="1">
    <source>
        <dbReference type="Pfam" id="PF13649"/>
    </source>
</evidence>
<dbReference type="EMBL" id="RBDY01000004">
    <property type="protein sequence ID" value="RKN25377.1"/>
    <property type="molecule type" value="Genomic_DNA"/>
</dbReference>
<dbReference type="Proteomes" id="UP000268652">
    <property type="component" value="Unassembled WGS sequence"/>
</dbReference>
<dbReference type="EMBL" id="RBDX01000031">
    <property type="protein sequence ID" value="RKN04867.1"/>
    <property type="molecule type" value="Genomic_DNA"/>
</dbReference>
<evidence type="ECO:0000313" key="2">
    <source>
        <dbReference type="EMBL" id="RKN04867.1"/>
    </source>
</evidence>
<proteinExistence type="predicted"/>
<dbReference type="GO" id="GO:0032259">
    <property type="term" value="P:methylation"/>
    <property type="evidence" value="ECO:0007669"/>
    <property type="project" value="UniProtKB-KW"/>
</dbReference>
<dbReference type="OrthoDB" id="3172472at2"/>
<accession>A0A3A9WFL6</accession>
<dbReference type="Pfam" id="PF13649">
    <property type="entry name" value="Methyltransf_25"/>
    <property type="match status" value="1"/>
</dbReference>
<dbReference type="GO" id="GO:0008168">
    <property type="term" value="F:methyltransferase activity"/>
    <property type="evidence" value="ECO:0007669"/>
    <property type="project" value="UniProtKB-KW"/>
</dbReference>
<name>A0A3A9WFL6_9ACTN</name>
<evidence type="ECO:0000313" key="3">
    <source>
        <dbReference type="EMBL" id="RKN25377.1"/>
    </source>
</evidence>
<dbReference type="SUPFAM" id="SSF53335">
    <property type="entry name" value="S-adenosyl-L-methionine-dependent methyltransferases"/>
    <property type="match status" value="1"/>
</dbReference>
<dbReference type="AlphaFoldDB" id="A0A3A9WFL6"/>
<keyword evidence="4" id="KW-1185">Reference proteome</keyword>
<dbReference type="InterPro" id="IPR041698">
    <property type="entry name" value="Methyltransf_25"/>
</dbReference>
<evidence type="ECO:0000313" key="4">
    <source>
        <dbReference type="Proteomes" id="UP000268652"/>
    </source>
</evidence>
<organism evidence="2 5">
    <name type="scientific">Streptomyces radicis</name>
    <dbReference type="NCBI Taxonomy" id="1750517"/>
    <lineage>
        <taxon>Bacteria</taxon>
        <taxon>Bacillati</taxon>
        <taxon>Actinomycetota</taxon>
        <taxon>Actinomycetes</taxon>
        <taxon>Kitasatosporales</taxon>
        <taxon>Streptomycetaceae</taxon>
        <taxon>Streptomyces</taxon>
    </lineage>
</organism>
<dbReference type="Gene3D" id="3.40.50.150">
    <property type="entry name" value="Vaccinia Virus protein VP39"/>
    <property type="match status" value="1"/>
</dbReference>
<dbReference type="CDD" id="cd02440">
    <property type="entry name" value="AdoMet_MTases"/>
    <property type="match status" value="1"/>
</dbReference>
<keyword evidence="2" id="KW-0808">Transferase</keyword>
<keyword evidence="2" id="KW-0489">Methyltransferase</keyword>
<sequence length="256" mass="27657">MTIADIGYGKQFEGWYDRIFQDDAATRAAVEGLAGFHPDPASGTLEFGVGTGRIALPLSRRVGPITGVDSSQEMLAALEKKAAEKKAGDGDVAAELGDIRTYRDGRAYGLVYCVCSTLALLLDPEGQGQAIARAAEHLAPGGRLVVETHNRPGIVAQHEGLTRTTLFVPYPEPNTGIQMHATLLMENQIWHVSTVWFEADGTHRIGTETVRLLTPDEVDGYAREAGLVPEGRYSDWQGTDYVPAAGLFITSYVKPE</sequence>
<dbReference type="RefSeq" id="WP_120696381.1">
    <property type="nucleotide sequence ID" value="NZ_RBDX01000031.1"/>
</dbReference>
<feature type="domain" description="Methyltransferase" evidence="1">
    <location>
        <begin position="45"/>
        <end position="142"/>
    </location>
</feature>
<gene>
    <name evidence="3" type="ORF">D7318_09255</name>
    <name evidence="2" type="ORF">D7319_27095</name>
</gene>
<dbReference type="Proteomes" id="UP000275024">
    <property type="component" value="Unassembled WGS sequence"/>
</dbReference>
<evidence type="ECO:0000313" key="5">
    <source>
        <dbReference type="Proteomes" id="UP000275024"/>
    </source>
</evidence>
<reference evidence="4 5" key="1">
    <citation type="submission" date="2018-09" db="EMBL/GenBank/DDBJ databases">
        <title>Streptomyces sp. nov. DS1-2, an endophytic actinomycete isolated from roots of Dendrobium scabrilingue.</title>
        <authorList>
            <person name="Kuncharoen N."/>
            <person name="Kudo T."/>
            <person name="Ohkuma M."/>
            <person name="Yuki M."/>
            <person name="Tanasupawat S."/>
        </authorList>
    </citation>
    <scope>NUCLEOTIDE SEQUENCE [LARGE SCALE GENOMIC DNA]</scope>
    <source>
        <strain evidence="2 5">AZ1-7</strain>
        <strain evidence="3 4">DS1-2</strain>
    </source>
</reference>
<protein>
    <submittedName>
        <fullName evidence="2">Class I SAM-dependent methyltransferase</fullName>
    </submittedName>
</protein>